<evidence type="ECO:0000256" key="2">
    <source>
        <dbReference type="PROSITE-ProRule" id="PRU00504"/>
    </source>
</evidence>
<evidence type="ECO:0000313" key="4">
    <source>
        <dbReference type="Proteomes" id="UP000192796"/>
    </source>
</evidence>
<dbReference type="Gene3D" id="2.120.10.30">
    <property type="entry name" value="TolB, C-terminal domain"/>
    <property type="match status" value="2"/>
</dbReference>
<name>A0A1V9FX29_9BACT</name>
<dbReference type="InterPro" id="IPR001258">
    <property type="entry name" value="NHL_repeat"/>
</dbReference>
<dbReference type="CDD" id="cd05819">
    <property type="entry name" value="NHL"/>
    <property type="match status" value="1"/>
</dbReference>
<accession>A0A1V9FX29</accession>
<dbReference type="STRING" id="1703345.A3860_26550"/>
<comment type="caution">
    <text evidence="3">The sequence shown here is derived from an EMBL/GenBank/DDBJ whole genome shotgun (WGS) entry which is preliminary data.</text>
</comment>
<dbReference type="SUPFAM" id="SSF101898">
    <property type="entry name" value="NHL repeat"/>
    <property type="match status" value="1"/>
</dbReference>
<evidence type="ECO:0000256" key="1">
    <source>
        <dbReference type="ARBA" id="ARBA00022737"/>
    </source>
</evidence>
<dbReference type="InterPro" id="IPR011042">
    <property type="entry name" value="6-blade_b-propeller_TolB-like"/>
</dbReference>
<dbReference type="PROSITE" id="PS51125">
    <property type="entry name" value="NHL"/>
    <property type="match status" value="1"/>
</dbReference>
<dbReference type="EMBL" id="LVYD01000048">
    <property type="protein sequence ID" value="OQP62874.1"/>
    <property type="molecule type" value="Genomic_DNA"/>
</dbReference>
<proteinExistence type="predicted"/>
<dbReference type="Proteomes" id="UP000192796">
    <property type="component" value="Unassembled WGS sequence"/>
</dbReference>
<dbReference type="GO" id="GO:0008270">
    <property type="term" value="F:zinc ion binding"/>
    <property type="evidence" value="ECO:0007669"/>
    <property type="project" value="UniProtKB-KW"/>
</dbReference>
<organism evidence="3 4">
    <name type="scientific">Niastella vici</name>
    <dbReference type="NCBI Taxonomy" id="1703345"/>
    <lineage>
        <taxon>Bacteria</taxon>
        <taxon>Pseudomonadati</taxon>
        <taxon>Bacteroidota</taxon>
        <taxon>Chitinophagia</taxon>
        <taxon>Chitinophagales</taxon>
        <taxon>Chitinophagaceae</taxon>
        <taxon>Niastella</taxon>
    </lineage>
</organism>
<keyword evidence="4" id="KW-1185">Reference proteome</keyword>
<dbReference type="AlphaFoldDB" id="A0A1V9FX29"/>
<evidence type="ECO:0008006" key="5">
    <source>
        <dbReference type="Google" id="ProtNLM"/>
    </source>
</evidence>
<reference evidence="3 4" key="1">
    <citation type="submission" date="2016-03" db="EMBL/GenBank/DDBJ databases">
        <title>Niastella vici sp. nov., isolated from farmland soil.</title>
        <authorList>
            <person name="Chen L."/>
            <person name="Wang D."/>
            <person name="Yang S."/>
            <person name="Wang G."/>
        </authorList>
    </citation>
    <scope>NUCLEOTIDE SEQUENCE [LARGE SCALE GENOMIC DNA]</scope>
    <source>
        <strain evidence="3 4">DJ57</strain>
    </source>
</reference>
<protein>
    <recommendedName>
        <fullName evidence="5">SMP-30/Gluconolactonase/LRE-like region domain-containing protein</fullName>
    </recommendedName>
</protein>
<sequence length="307" mass="33567">MQKPVNVINTAVIVREPAMYVYDEYVDNGAYPMLLMEDFTGKNHVITERLSGVQGIGADNKGNVYEVVWVGYSQPPYIKEARKFGKFTGPLKRPTAIACDRQGRIYITDADLGQVIRIDDLSGTNLVSFGSTGSGAGQFKNPFGITIDASGRIYVADLGNNRIVRIDNMNGDGWKTYDGQQYGGRGCQVQSVSDVAVDSKNRIYYVKPDGSKIVRIDDMDGRNMQSFEGIGPGGASGHYLVKPAGIAIDKNDRIYVTDIDAGYVTRLDDISGAGRTVLSNASDGIKLFKRPTHIALFFPVKSNEVIR</sequence>
<feature type="repeat" description="NHL" evidence="2">
    <location>
        <begin position="128"/>
        <end position="169"/>
    </location>
</feature>
<dbReference type="Pfam" id="PF01436">
    <property type="entry name" value="NHL"/>
    <property type="match status" value="1"/>
</dbReference>
<keyword evidence="1" id="KW-0677">Repeat</keyword>
<dbReference type="PANTHER" id="PTHR24104">
    <property type="entry name" value="E3 UBIQUITIN-PROTEIN LIGASE NHLRC1-RELATED"/>
    <property type="match status" value="1"/>
</dbReference>
<dbReference type="InterPro" id="IPR050952">
    <property type="entry name" value="TRIM-NHL_E3_ligases"/>
</dbReference>
<evidence type="ECO:0000313" key="3">
    <source>
        <dbReference type="EMBL" id="OQP62874.1"/>
    </source>
</evidence>
<dbReference type="PANTHER" id="PTHR24104:SF25">
    <property type="entry name" value="PROTEIN LIN-41"/>
    <property type="match status" value="1"/>
</dbReference>
<gene>
    <name evidence="3" type="ORF">A3860_26550</name>
</gene>